<proteinExistence type="predicted"/>
<dbReference type="PANTHER" id="PTHR35841">
    <property type="entry name" value="PHOSPHONATES-BINDING PERIPLASMIC PROTEIN"/>
    <property type="match status" value="1"/>
</dbReference>
<evidence type="ECO:0000256" key="1">
    <source>
        <dbReference type="SAM" id="SignalP"/>
    </source>
</evidence>
<dbReference type="Proteomes" id="UP000297668">
    <property type="component" value="Unassembled WGS sequence"/>
</dbReference>
<reference evidence="2 3" key="1">
    <citation type="submission" date="2019-03" db="EMBL/GenBank/DDBJ databases">
        <title>Thermus tengchongensis species for the arsenic transformation mechanism.</title>
        <authorList>
            <person name="Yuan G.C."/>
        </authorList>
    </citation>
    <scope>NUCLEOTIDE SEQUENCE [LARGE SCALE GENOMIC DNA]</scope>
    <source>
        <strain evidence="2 3">15W</strain>
    </source>
</reference>
<dbReference type="AlphaFoldDB" id="A0A4Y9FAM4"/>
<organism evidence="2 3">
    <name type="scientific">Thermus tengchongensis</name>
    <dbReference type="NCBI Taxonomy" id="1214928"/>
    <lineage>
        <taxon>Bacteria</taxon>
        <taxon>Thermotogati</taxon>
        <taxon>Deinococcota</taxon>
        <taxon>Deinococci</taxon>
        <taxon>Thermales</taxon>
        <taxon>Thermaceae</taxon>
        <taxon>Thermus</taxon>
    </lineage>
</organism>
<dbReference type="Pfam" id="PF12974">
    <property type="entry name" value="Phosphonate-bd"/>
    <property type="match status" value="1"/>
</dbReference>
<dbReference type="SUPFAM" id="SSF53850">
    <property type="entry name" value="Periplasmic binding protein-like II"/>
    <property type="match status" value="1"/>
</dbReference>
<accession>A0A4Y9FAM4</accession>
<feature type="chain" id="PRO_5021503685" evidence="1">
    <location>
        <begin position="23"/>
        <end position="282"/>
    </location>
</feature>
<evidence type="ECO:0000313" key="2">
    <source>
        <dbReference type="EMBL" id="TFU26217.1"/>
    </source>
</evidence>
<dbReference type="PANTHER" id="PTHR35841:SF1">
    <property type="entry name" value="PHOSPHONATES-BINDING PERIPLASMIC PROTEIN"/>
    <property type="match status" value="1"/>
</dbReference>
<dbReference type="EMBL" id="SJZF01000011">
    <property type="protein sequence ID" value="TFU26217.1"/>
    <property type="molecule type" value="Genomic_DNA"/>
</dbReference>
<protein>
    <submittedName>
        <fullName evidence="2">Phosphonate ABC transporter substrate-binding protein</fullName>
    </submittedName>
</protein>
<gene>
    <name evidence="2" type="ORF">E0687_07455</name>
</gene>
<sequence>MLGWVRLLGAFLFLLCACQPLPEVGVEPPYAPVAHTAGVRVVVAGMRSPEGAEPYRVFLGGLEEHLGERVEAFGRRTYAEVLEVLRRGEAEMGFLCTLAAGLGVEEGFLDVVLAGETLFPYQSLIVVAEASPYRELAELRGMPFAFTDPLSNTGHAWPRLLARGLGEDFFARAFFTYSHDRALEAVLDGLAEGAAVDRVVYESLGVRALRVVAQGPVDPPPPVVVPRDLDPKLRSRLVRALLRHGATPQGQKALRALGLRGFRPAEEEPYRAVYQRAREVLP</sequence>
<comment type="caution">
    <text evidence="2">The sequence shown here is derived from an EMBL/GenBank/DDBJ whole genome shotgun (WGS) entry which is preliminary data.</text>
</comment>
<evidence type="ECO:0000313" key="3">
    <source>
        <dbReference type="Proteomes" id="UP000297668"/>
    </source>
</evidence>
<name>A0A4Y9FAM4_9DEIN</name>
<keyword evidence="1" id="KW-0732">Signal</keyword>
<feature type="signal peptide" evidence="1">
    <location>
        <begin position="1"/>
        <end position="22"/>
    </location>
</feature>
<dbReference type="Gene3D" id="3.40.190.10">
    <property type="entry name" value="Periplasmic binding protein-like II"/>
    <property type="match status" value="2"/>
</dbReference>
<dbReference type="PROSITE" id="PS51257">
    <property type="entry name" value="PROKAR_LIPOPROTEIN"/>
    <property type="match status" value="1"/>
</dbReference>